<dbReference type="EMBL" id="JBBXJM010000001">
    <property type="protein sequence ID" value="KAL1413241.1"/>
    <property type="molecule type" value="Genomic_DNA"/>
</dbReference>
<keyword evidence="1" id="KW-0732">Signal</keyword>
<dbReference type="GeneID" id="95982038"/>
<dbReference type="InterPro" id="IPR029058">
    <property type="entry name" value="AB_hydrolase_fold"/>
</dbReference>
<dbReference type="RefSeq" id="XP_069213185.1">
    <property type="nucleotide sequence ID" value="XM_069349641.1"/>
</dbReference>
<evidence type="ECO:0000313" key="3">
    <source>
        <dbReference type="Proteomes" id="UP001565368"/>
    </source>
</evidence>
<dbReference type="InterPro" id="IPR002918">
    <property type="entry name" value="Lipase_EstA/Esterase_EstB"/>
</dbReference>
<reference evidence="2 3" key="1">
    <citation type="submission" date="2023-08" db="EMBL/GenBank/DDBJ databases">
        <title>Annotated Genome Sequence of Vanrija albida AlHP1.</title>
        <authorList>
            <person name="Herzog R."/>
        </authorList>
    </citation>
    <scope>NUCLEOTIDE SEQUENCE [LARGE SCALE GENOMIC DNA]</scope>
    <source>
        <strain evidence="2 3">AlHP1</strain>
    </source>
</reference>
<evidence type="ECO:0008006" key="4">
    <source>
        <dbReference type="Google" id="ProtNLM"/>
    </source>
</evidence>
<gene>
    <name evidence="2" type="ORF">Q8F55_000995</name>
</gene>
<feature type="signal peptide" evidence="1">
    <location>
        <begin position="1"/>
        <end position="17"/>
    </location>
</feature>
<proteinExistence type="predicted"/>
<keyword evidence="3" id="KW-1185">Reference proteome</keyword>
<feature type="chain" id="PRO_5046224281" description="AB hydrolase-1 domain-containing protein" evidence="1">
    <location>
        <begin position="18"/>
        <end position="375"/>
    </location>
</feature>
<evidence type="ECO:0000256" key="1">
    <source>
        <dbReference type="SAM" id="SignalP"/>
    </source>
</evidence>
<organism evidence="2 3">
    <name type="scientific">Vanrija albida</name>
    <dbReference type="NCBI Taxonomy" id="181172"/>
    <lineage>
        <taxon>Eukaryota</taxon>
        <taxon>Fungi</taxon>
        <taxon>Dikarya</taxon>
        <taxon>Basidiomycota</taxon>
        <taxon>Agaricomycotina</taxon>
        <taxon>Tremellomycetes</taxon>
        <taxon>Trichosporonales</taxon>
        <taxon>Trichosporonaceae</taxon>
        <taxon>Vanrija</taxon>
    </lineage>
</organism>
<dbReference type="Proteomes" id="UP001565368">
    <property type="component" value="Unassembled WGS sequence"/>
</dbReference>
<dbReference type="SUPFAM" id="SSF53474">
    <property type="entry name" value="alpha/beta-Hydrolases"/>
    <property type="match status" value="1"/>
</dbReference>
<dbReference type="Pfam" id="PF01674">
    <property type="entry name" value="Lipase_2"/>
    <property type="match status" value="1"/>
</dbReference>
<name>A0ABR3QEV6_9TREE</name>
<accession>A0ABR3QEV6</accession>
<evidence type="ECO:0000313" key="2">
    <source>
        <dbReference type="EMBL" id="KAL1413241.1"/>
    </source>
</evidence>
<sequence>MPKPWLLFATALAALAPSPTPTGVGIIPPSSANASWDAPSASPFPVLAAAVVAAAPAESGIAPPVPAPALSLLVETGDTPGTDTPPATDLAMDPLVTVTSGLNDPACRATPGFDPVIFLHGLGVPGAISFITKAPLVASRGYCVFTPTYGWHVFPCWGSMRASANELDGIVDRVLASTGASRVNIVGHSSGTTVGAYYLKFVGAARVNAFVAFGSNFRGTTLLGLSRVVRALPGVGGLLAKVCPSCDEILPGSAFLRDLAEGGFTVPGPEYTSIVSRLDTVVLPYTSGVIDEPGVTNVVIQDHCPDDRVRHILQAVDPNVTNLIFWALAGKVGPMPACLPFRIPGRSIENTTTGKDPIRKIVIIVAGDRASETLD</sequence>
<dbReference type="Gene3D" id="3.40.50.1820">
    <property type="entry name" value="alpha/beta hydrolase"/>
    <property type="match status" value="1"/>
</dbReference>
<comment type="caution">
    <text evidence="2">The sequence shown here is derived from an EMBL/GenBank/DDBJ whole genome shotgun (WGS) entry which is preliminary data.</text>
</comment>
<protein>
    <recommendedName>
        <fullName evidence="4">AB hydrolase-1 domain-containing protein</fullName>
    </recommendedName>
</protein>